<dbReference type="Gene3D" id="2.70.100.10">
    <property type="entry name" value="Glycoside hydrolase, family 7, domain"/>
    <property type="match status" value="2"/>
</dbReference>
<keyword evidence="8 9" id="KW-0624">Polysaccharide degradation</keyword>
<evidence type="ECO:0000256" key="7">
    <source>
        <dbReference type="ARBA" id="ARBA00023295"/>
    </source>
</evidence>
<keyword evidence="7 9" id="KW-0326">Glycosidase</keyword>
<evidence type="ECO:0000256" key="4">
    <source>
        <dbReference type="ARBA" id="ARBA00022801"/>
    </source>
</evidence>
<dbReference type="EMBL" id="ML213634">
    <property type="protein sequence ID" value="TFK34296.1"/>
    <property type="molecule type" value="Genomic_DNA"/>
</dbReference>
<evidence type="ECO:0000256" key="8">
    <source>
        <dbReference type="ARBA" id="ARBA00023326"/>
    </source>
</evidence>
<evidence type="ECO:0000256" key="3">
    <source>
        <dbReference type="ARBA" id="ARBA00022729"/>
    </source>
</evidence>
<evidence type="ECO:0000256" key="9">
    <source>
        <dbReference type="RuleBase" id="RU361164"/>
    </source>
</evidence>
<keyword evidence="10" id="KW-0430">Lectin</keyword>
<dbReference type="STRING" id="68775.A0A5C3LQM5"/>
<dbReference type="GO" id="GO:0016162">
    <property type="term" value="F:cellulose 1,4-beta-cellobiosidase activity"/>
    <property type="evidence" value="ECO:0007669"/>
    <property type="project" value="UniProtKB-EC"/>
</dbReference>
<dbReference type="OrthoDB" id="412382at2759"/>
<keyword evidence="5 9" id="KW-0136">Cellulose degradation</keyword>
<organism evidence="10 11">
    <name type="scientific">Crucibulum laeve</name>
    <dbReference type="NCBI Taxonomy" id="68775"/>
    <lineage>
        <taxon>Eukaryota</taxon>
        <taxon>Fungi</taxon>
        <taxon>Dikarya</taxon>
        <taxon>Basidiomycota</taxon>
        <taxon>Agaricomycotina</taxon>
        <taxon>Agaricomycetes</taxon>
        <taxon>Agaricomycetidae</taxon>
        <taxon>Agaricales</taxon>
        <taxon>Agaricineae</taxon>
        <taxon>Nidulariaceae</taxon>
        <taxon>Crucibulum</taxon>
    </lineage>
</organism>
<evidence type="ECO:0000256" key="2">
    <source>
        <dbReference type="ARBA" id="ARBA00006044"/>
    </source>
</evidence>
<dbReference type="PANTHER" id="PTHR33753:SF2">
    <property type="entry name" value="GLYCOSIDE HYDROLASE FAMILY 7 PROTEIN"/>
    <property type="match status" value="1"/>
</dbReference>
<dbReference type="InterPro" id="IPR001722">
    <property type="entry name" value="Glyco_hydro_7"/>
</dbReference>
<protein>
    <recommendedName>
        <fullName evidence="9">Glucanase</fullName>
        <ecNumber evidence="9">3.2.1.-</ecNumber>
    </recommendedName>
</protein>
<comment type="catalytic activity">
    <reaction evidence="1">
        <text>Hydrolysis of (1-&gt;4)-beta-D-glucosidic linkages in cellulose and cellotetraose, releasing cellobiose from the non-reducing ends of the chains.</text>
        <dbReference type="EC" id="3.2.1.91"/>
    </reaction>
</comment>
<evidence type="ECO:0000256" key="6">
    <source>
        <dbReference type="ARBA" id="ARBA00023277"/>
    </source>
</evidence>
<dbReference type="GO" id="GO:0030245">
    <property type="term" value="P:cellulose catabolic process"/>
    <property type="evidence" value="ECO:0007669"/>
    <property type="project" value="UniProtKB-KW"/>
</dbReference>
<dbReference type="InterPro" id="IPR013320">
    <property type="entry name" value="ConA-like_dom_sf"/>
</dbReference>
<keyword evidence="6" id="KW-0119">Carbohydrate metabolism</keyword>
<accession>A0A5C3LQM5</accession>
<reference evidence="10 11" key="1">
    <citation type="journal article" date="2019" name="Nat. Ecol. Evol.">
        <title>Megaphylogeny resolves global patterns of mushroom evolution.</title>
        <authorList>
            <person name="Varga T."/>
            <person name="Krizsan K."/>
            <person name="Foldi C."/>
            <person name="Dima B."/>
            <person name="Sanchez-Garcia M."/>
            <person name="Sanchez-Ramirez S."/>
            <person name="Szollosi G.J."/>
            <person name="Szarkandi J.G."/>
            <person name="Papp V."/>
            <person name="Albert L."/>
            <person name="Andreopoulos W."/>
            <person name="Angelini C."/>
            <person name="Antonin V."/>
            <person name="Barry K.W."/>
            <person name="Bougher N.L."/>
            <person name="Buchanan P."/>
            <person name="Buyck B."/>
            <person name="Bense V."/>
            <person name="Catcheside P."/>
            <person name="Chovatia M."/>
            <person name="Cooper J."/>
            <person name="Damon W."/>
            <person name="Desjardin D."/>
            <person name="Finy P."/>
            <person name="Geml J."/>
            <person name="Haridas S."/>
            <person name="Hughes K."/>
            <person name="Justo A."/>
            <person name="Karasinski D."/>
            <person name="Kautmanova I."/>
            <person name="Kiss B."/>
            <person name="Kocsube S."/>
            <person name="Kotiranta H."/>
            <person name="LaButti K.M."/>
            <person name="Lechner B.E."/>
            <person name="Liimatainen K."/>
            <person name="Lipzen A."/>
            <person name="Lukacs Z."/>
            <person name="Mihaltcheva S."/>
            <person name="Morgado L.N."/>
            <person name="Niskanen T."/>
            <person name="Noordeloos M.E."/>
            <person name="Ohm R.A."/>
            <person name="Ortiz-Santana B."/>
            <person name="Ovrebo C."/>
            <person name="Racz N."/>
            <person name="Riley R."/>
            <person name="Savchenko A."/>
            <person name="Shiryaev A."/>
            <person name="Soop K."/>
            <person name="Spirin V."/>
            <person name="Szebenyi C."/>
            <person name="Tomsovsky M."/>
            <person name="Tulloss R.E."/>
            <person name="Uehling J."/>
            <person name="Grigoriev I.V."/>
            <person name="Vagvolgyi C."/>
            <person name="Papp T."/>
            <person name="Martin F.M."/>
            <person name="Miettinen O."/>
            <person name="Hibbett D.S."/>
            <person name="Nagy L.G."/>
        </authorList>
    </citation>
    <scope>NUCLEOTIDE SEQUENCE [LARGE SCALE GENOMIC DNA]</scope>
    <source>
        <strain evidence="10 11">CBS 166.37</strain>
    </source>
</reference>
<gene>
    <name evidence="10" type="ORF">BDQ12DRAFT_727072</name>
</gene>
<dbReference type="SUPFAM" id="SSF49899">
    <property type="entry name" value="Concanavalin A-like lectins/glucanases"/>
    <property type="match status" value="1"/>
</dbReference>
<keyword evidence="3" id="KW-0732">Signal</keyword>
<dbReference type="GO" id="GO:0030246">
    <property type="term" value="F:carbohydrate binding"/>
    <property type="evidence" value="ECO:0007669"/>
    <property type="project" value="UniProtKB-KW"/>
</dbReference>
<dbReference type="PANTHER" id="PTHR33753">
    <property type="entry name" value="1,4-BETA-D-GLUCAN CELLOBIOHYDROLASE B"/>
    <property type="match status" value="1"/>
</dbReference>
<dbReference type="AlphaFoldDB" id="A0A5C3LQM5"/>
<evidence type="ECO:0000313" key="10">
    <source>
        <dbReference type="EMBL" id="TFK34296.1"/>
    </source>
</evidence>
<comment type="similarity">
    <text evidence="2 9">Belongs to the glycosyl hydrolase 7 (cellulase C) family.</text>
</comment>
<sequence>MTAQILYSNYTRACAQNCAIEDVNYASTYKREQERQLACVLDGQRHQYEMFKLLNKEFTFNVDVSKLPNSLNAALYFSKMEMDGATGIQCLRDIKLIQNEANVARGNPSDSHLNARAGSWGACCNEMDIWEANSISTAYTPHPCTAPSLTHSTGALGRYDTVCDPDSCDFNSFCMARKASMARASPKSTTGDLKDISHMCVQDGKVSHNSKVNIPGVPAYDSITTEFCNAQKVAFDDDSFKAEGGM</sequence>
<dbReference type="PRINTS" id="PR00734">
    <property type="entry name" value="GLHYDRLASE7"/>
</dbReference>
<dbReference type="Pfam" id="PF00840">
    <property type="entry name" value="Glyco_hydro_7"/>
    <property type="match status" value="1"/>
</dbReference>
<keyword evidence="4 9" id="KW-0378">Hydrolase</keyword>
<dbReference type="Proteomes" id="UP000308652">
    <property type="component" value="Unassembled WGS sequence"/>
</dbReference>
<dbReference type="EC" id="3.2.1.-" evidence="9"/>
<dbReference type="InterPro" id="IPR037019">
    <property type="entry name" value="Glyco_hydro_7_sf"/>
</dbReference>
<proteinExistence type="inferred from homology"/>
<keyword evidence="11" id="KW-1185">Reference proteome</keyword>
<evidence type="ECO:0000256" key="5">
    <source>
        <dbReference type="ARBA" id="ARBA00023001"/>
    </source>
</evidence>
<evidence type="ECO:0000256" key="1">
    <source>
        <dbReference type="ARBA" id="ARBA00001641"/>
    </source>
</evidence>
<name>A0A5C3LQM5_9AGAR</name>
<evidence type="ECO:0000313" key="11">
    <source>
        <dbReference type="Proteomes" id="UP000308652"/>
    </source>
</evidence>